<dbReference type="InterPro" id="IPR027417">
    <property type="entry name" value="P-loop_NTPase"/>
</dbReference>
<dbReference type="InterPro" id="IPR022521">
    <property type="entry name" value="Rv3660c"/>
</dbReference>
<evidence type="ECO:0000259" key="1">
    <source>
        <dbReference type="Pfam" id="PF01656"/>
    </source>
</evidence>
<evidence type="ECO:0000259" key="2">
    <source>
        <dbReference type="Pfam" id="PF26563"/>
    </source>
</evidence>
<feature type="domain" description="Rv3660c-like CheY-like N-terminal" evidence="2">
    <location>
        <begin position="12"/>
        <end position="109"/>
    </location>
</feature>
<dbReference type="EMBL" id="CP115965">
    <property type="protein sequence ID" value="WZW99025.1"/>
    <property type="molecule type" value="Genomic_DNA"/>
</dbReference>
<evidence type="ECO:0000313" key="4">
    <source>
        <dbReference type="Proteomes" id="UP001434337"/>
    </source>
</evidence>
<name>A0ABZ3C8B2_9ACTN</name>
<evidence type="ECO:0000313" key="3">
    <source>
        <dbReference type="EMBL" id="WZW99025.1"/>
    </source>
</evidence>
<dbReference type="Gene3D" id="3.40.50.300">
    <property type="entry name" value="P-loop containing nucleotide triphosphate hydrolases"/>
    <property type="match status" value="1"/>
</dbReference>
<reference evidence="3 4" key="1">
    <citation type="journal article" date="2023" name="Environ Microbiome">
        <title>A coral-associated actinobacterium mitigates coral bleaching under heat stress.</title>
        <authorList>
            <person name="Li J."/>
            <person name="Zou Y."/>
            <person name="Li Q."/>
            <person name="Zhang J."/>
            <person name="Bourne D.G."/>
            <person name="Lyu Y."/>
            <person name="Liu C."/>
            <person name="Zhang S."/>
        </authorList>
    </citation>
    <scope>NUCLEOTIDE SEQUENCE [LARGE SCALE GENOMIC DNA]</scope>
    <source>
        <strain evidence="3 4">SCSIO 13291</strain>
    </source>
</reference>
<keyword evidence="4" id="KW-1185">Reference proteome</keyword>
<evidence type="ECO:0008006" key="5">
    <source>
        <dbReference type="Google" id="ProtNLM"/>
    </source>
</evidence>
<dbReference type="RefSeq" id="WP_232549100.1">
    <property type="nucleotide sequence ID" value="NZ_CP115965.1"/>
</dbReference>
<dbReference type="Pfam" id="PF01656">
    <property type="entry name" value="CbiA"/>
    <property type="match status" value="1"/>
</dbReference>
<dbReference type="Proteomes" id="UP001434337">
    <property type="component" value="Chromosome"/>
</dbReference>
<dbReference type="InterPro" id="IPR059050">
    <property type="entry name" value="Rv3660c_N"/>
</dbReference>
<protein>
    <recommendedName>
        <fullName evidence="5">Septum site determining protein</fullName>
    </recommendedName>
</protein>
<organism evidence="3 4">
    <name type="scientific">Propioniciclava soli</name>
    <dbReference type="NCBI Taxonomy" id="2775081"/>
    <lineage>
        <taxon>Bacteria</taxon>
        <taxon>Bacillati</taxon>
        <taxon>Actinomycetota</taxon>
        <taxon>Actinomycetes</taxon>
        <taxon>Propionibacteriales</taxon>
        <taxon>Propionibacteriaceae</taxon>
        <taxon>Propioniciclava</taxon>
    </lineage>
</organism>
<gene>
    <name evidence="3" type="ORF">PCC79_02100</name>
</gene>
<dbReference type="PANTHER" id="PTHR43384">
    <property type="entry name" value="SEPTUM SITE-DETERMINING PROTEIN MIND HOMOLOG, CHLOROPLASTIC-RELATED"/>
    <property type="match status" value="1"/>
</dbReference>
<dbReference type="PANTHER" id="PTHR43384:SF11">
    <property type="entry name" value="SEPTUM SITE DETERMINING PROTEIN"/>
    <property type="match status" value="1"/>
</dbReference>
<dbReference type="SUPFAM" id="SSF52540">
    <property type="entry name" value="P-loop containing nucleoside triphosphate hydrolases"/>
    <property type="match status" value="1"/>
</dbReference>
<sequence length="349" mass="34864">MGTSSAPVVLATAEAAVVDAVESVAAALRVGVTVVTTPDAALAAWAGARVVLVGPDIAPALASEGVRRRPRAYLLGFDPWGVAPWSVALGAEVIVLPQAVAWLTDILGADDADACPVVAVVGGSGGAGASTLAAGLALAAAERGVASALVDADPVGGGLDLLLGAERLPGHRWGRMAGAQGEVGDVRGLLPRVEGVTLLSMARDAGELPGAGAVAAVTRSLARHHGLVVLDAGRTPWPAARALVRSAWPTMLVASAGVRAVASARAVVTALELDGAGVVVRAVPGVRVPPELVAEALGLELWGQVPFDRGVVAAAEAGEPPWLGRSRWGRAVAGLLETVLARAGDDDRS</sequence>
<dbReference type="NCBIfam" id="TIGR03815">
    <property type="entry name" value="CpaE_hom_Actino"/>
    <property type="match status" value="1"/>
</dbReference>
<dbReference type="InterPro" id="IPR002586">
    <property type="entry name" value="CobQ/CobB/MinD/ParA_Nub-bd_dom"/>
</dbReference>
<dbReference type="Pfam" id="PF26563">
    <property type="entry name" value="Rv3660c_N"/>
    <property type="match status" value="1"/>
</dbReference>
<dbReference type="InterPro" id="IPR050625">
    <property type="entry name" value="ParA/MinD_ATPase"/>
</dbReference>
<proteinExistence type="predicted"/>
<feature type="domain" description="CobQ/CobB/MinD/ParA nucleotide binding" evidence="1">
    <location>
        <begin position="118"/>
        <end position="320"/>
    </location>
</feature>
<accession>A0ABZ3C8B2</accession>